<evidence type="ECO:0000256" key="1">
    <source>
        <dbReference type="RuleBase" id="RU003682"/>
    </source>
</evidence>
<keyword evidence="1" id="KW-0408">Iron</keyword>
<evidence type="ECO:0000313" key="3">
    <source>
        <dbReference type="EMBL" id="KAJ8314192.1"/>
    </source>
</evidence>
<dbReference type="PANTHER" id="PTHR47990">
    <property type="entry name" value="2-OXOGLUTARATE (2OG) AND FE(II)-DEPENDENT OXYGENASE SUPERFAMILY PROTEIN-RELATED"/>
    <property type="match status" value="1"/>
</dbReference>
<dbReference type="InterPro" id="IPR005123">
    <property type="entry name" value="Oxoglu/Fe-dep_dioxygenase_dom"/>
</dbReference>
<protein>
    <recommendedName>
        <fullName evidence="2">Fe2OG dioxygenase domain-containing protein</fullName>
    </recommendedName>
</protein>
<dbReference type="InterPro" id="IPR044861">
    <property type="entry name" value="IPNS-like_FE2OG_OXY"/>
</dbReference>
<dbReference type="SUPFAM" id="SSF51197">
    <property type="entry name" value="Clavaminate synthase-like"/>
    <property type="match status" value="1"/>
</dbReference>
<evidence type="ECO:0000313" key="4">
    <source>
        <dbReference type="Proteomes" id="UP001217089"/>
    </source>
</evidence>
<keyword evidence="1" id="KW-0479">Metal-binding</keyword>
<evidence type="ECO:0000259" key="2">
    <source>
        <dbReference type="PROSITE" id="PS51471"/>
    </source>
</evidence>
<dbReference type="Pfam" id="PF14226">
    <property type="entry name" value="DIOX_N"/>
    <property type="match status" value="1"/>
</dbReference>
<dbReference type="Proteomes" id="UP001217089">
    <property type="component" value="Unassembled WGS sequence"/>
</dbReference>
<dbReference type="Gene3D" id="2.60.120.330">
    <property type="entry name" value="B-lactam Antibiotic, Isopenicillin N Synthase, Chain"/>
    <property type="match status" value="1"/>
</dbReference>
<organism evidence="3 4">
    <name type="scientific">Tegillarca granosa</name>
    <name type="common">Malaysian cockle</name>
    <name type="synonym">Anadara granosa</name>
    <dbReference type="NCBI Taxonomy" id="220873"/>
    <lineage>
        <taxon>Eukaryota</taxon>
        <taxon>Metazoa</taxon>
        <taxon>Spiralia</taxon>
        <taxon>Lophotrochozoa</taxon>
        <taxon>Mollusca</taxon>
        <taxon>Bivalvia</taxon>
        <taxon>Autobranchia</taxon>
        <taxon>Pteriomorphia</taxon>
        <taxon>Arcoida</taxon>
        <taxon>Arcoidea</taxon>
        <taxon>Arcidae</taxon>
        <taxon>Tegillarca</taxon>
    </lineage>
</organism>
<proteinExistence type="inferred from homology"/>
<sequence>MPIMVLVNNYIWVEGSTSVLSENALKIPVIDLTETENEDLLSRKVVQAFEQTGMIYVENLPGLNLEQIYECNKWFSKQPREVKDTVLRHQWNNKNKNIYRGYFPVLQDSGLFCEGFEVGEDTHVTFDSKHAKSLFYENSVWPAEDGEIKFKQKMHKFYGCYHKIGLDILRLCALGLGLPETYFQYMFCDKPLSTLRLLHYPQRNGEPPKNAARTKDGKIIAVDDHCDTEFLTLLTTFGHGGLEILDNNGDWQPVPPRPESLMVNIGDTFSSMMGGRFKAVRHRVVDLGIERYSAAFFLAPSYDVDVGFDIMKKARGETTNLTEQPFGPFLFRKMKYEKKYPEFKDLPDE</sequence>
<comment type="caution">
    <text evidence="3">The sequence shown here is derived from an EMBL/GenBank/DDBJ whole genome shotgun (WGS) entry which is preliminary data.</text>
</comment>
<dbReference type="InterPro" id="IPR050231">
    <property type="entry name" value="Iron_ascorbate_oxido_reductase"/>
</dbReference>
<accession>A0ABQ9FCM1</accession>
<comment type="similarity">
    <text evidence="1">Belongs to the iron/ascorbate-dependent oxidoreductase family.</text>
</comment>
<keyword evidence="1" id="KW-0560">Oxidoreductase</keyword>
<keyword evidence="4" id="KW-1185">Reference proteome</keyword>
<name>A0ABQ9FCM1_TEGGR</name>
<reference evidence="3 4" key="1">
    <citation type="submission" date="2022-12" db="EMBL/GenBank/DDBJ databases">
        <title>Chromosome-level genome of Tegillarca granosa.</title>
        <authorList>
            <person name="Kim J."/>
        </authorList>
    </citation>
    <scope>NUCLEOTIDE SEQUENCE [LARGE SCALE GENOMIC DNA]</scope>
    <source>
        <strain evidence="3">Teg-2019</strain>
        <tissue evidence="3">Adductor muscle</tissue>
    </source>
</reference>
<dbReference type="PRINTS" id="PR00682">
    <property type="entry name" value="IPNSYNTHASE"/>
</dbReference>
<dbReference type="InterPro" id="IPR027443">
    <property type="entry name" value="IPNS-like_sf"/>
</dbReference>
<dbReference type="EMBL" id="JARBDR010000342">
    <property type="protein sequence ID" value="KAJ8314192.1"/>
    <property type="molecule type" value="Genomic_DNA"/>
</dbReference>
<gene>
    <name evidence="3" type="ORF">KUTeg_008753</name>
</gene>
<dbReference type="Pfam" id="PF03171">
    <property type="entry name" value="2OG-FeII_Oxy"/>
    <property type="match status" value="1"/>
</dbReference>
<feature type="domain" description="Fe2OG dioxygenase" evidence="2">
    <location>
        <begin position="190"/>
        <end position="300"/>
    </location>
</feature>
<dbReference type="PROSITE" id="PS51471">
    <property type="entry name" value="FE2OG_OXY"/>
    <property type="match status" value="1"/>
</dbReference>
<dbReference type="InterPro" id="IPR026992">
    <property type="entry name" value="DIOX_N"/>
</dbReference>